<evidence type="ECO:0000256" key="5">
    <source>
        <dbReference type="ARBA" id="ARBA00022900"/>
    </source>
</evidence>
<dbReference type="GO" id="GO:0005576">
    <property type="term" value="C:extracellular region"/>
    <property type="evidence" value="ECO:0007669"/>
    <property type="project" value="UniProtKB-SubCell"/>
</dbReference>
<comment type="similarity">
    <text evidence="2">Belongs to the protease inhibitor I16 (SSI) family.</text>
</comment>
<name>A0A0P4R350_9ACTN</name>
<reference evidence="11" key="1">
    <citation type="submission" date="2014-09" db="EMBL/GenBank/DDBJ databases">
        <title>Whole genome shotgun sequence of Streptomyces sp. NBRC 110027.</title>
        <authorList>
            <person name="Komaki H."/>
            <person name="Ichikawa N."/>
            <person name="Katano-Makiyama Y."/>
            <person name="Hosoyama A."/>
            <person name="Hashimoto M."/>
            <person name="Uohara A."/>
            <person name="Kitahashi Y."/>
            <person name="Ohji S."/>
            <person name="Kimura A."/>
            <person name="Yamazoe A."/>
            <person name="Igarashi Y."/>
            <person name="Fujita N."/>
        </authorList>
    </citation>
    <scope>NUCLEOTIDE SEQUENCE [LARGE SCALE GENOMIC DNA]</scope>
    <source>
        <strain evidence="11">NBRC 110027</strain>
    </source>
</reference>
<dbReference type="GO" id="GO:0004867">
    <property type="term" value="F:serine-type endopeptidase inhibitor activity"/>
    <property type="evidence" value="ECO:0007669"/>
    <property type="project" value="UniProtKB-KW"/>
</dbReference>
<evidence type="ECO:0000256" key="6">
    <source>
        <dbReference type="ARBA" id="ARBA00023157"/>
    </source>
</evidence>
<keyword evidence="6" id="KW-1015">Disulfide bond</keyword>
<feature type="chain" id="PRO_5006068343" evidence="8">
    <location>
        <begin position="20"/>
        <end position="295"/>
    </location>
</feature>
<dbReference type="Pfam" id="PF00720">
    <property type="entry name" value="SSI"/>
    <property type="match status" value="1"/>
</dbReference>
<feature type="compositionally biased region" description="Low complexity" evidence="7">
    <location>
        <begin position="105"/>
        <end position="141"/>
    </location>
</feature>
<feature type="signal peptide" evidence="8">
    <location>
        <begin position="1"/>
        <end position="19"/>
    </location>
</feature>
<keyword evidence="11" id="KW-1185">Reference proteome</keyword>
<dbReference type="Proteomes" id="UP000048965">
    <property type="component" value="Unassembled WGS sequence"/>
</dbReference>
<feature type="domain" description="Subtilisin inhibitor" evidence="9">
    <location>
        <begin position="190"/>
        <end position="269"/>
    </location>
</feature>
<dbReference type="InterPro" id="IPR023549">
    <property type="entry name" value="Subtilisin_inhibitor"/>
</dbReference>
<accession>A0A0P4R350</accession>
<evidence type="ECO:0000256" key="3">
    <source>
        <dbReference type="ARBA" id="ARBA00022525"/>
    </source>
</evidence>
<evidence type="ECO:0000313" key="11">
    <source>
        <dbReference type="Proteomes" id="UP000048965"/>
    </source>
</evidence>
<protein>
    <submittedName>
        <fullName evidence="10">Syd protein</fullName>
    </submittedName>
</protein>
<gene>
    <name evidence="10" type="ORF">TPA0598_02_03280</name>
</gene>
<dbReference type="EMBL" id="BBNO01000002">
    <property type="protein sequence ID" value="GAO07090.1"/>
    <property type="molecule type" value="Genomic_DNA"/>
</dbReference>
<dbReference type="InterPro" id="IPR036819">
    <property type="entry name" value="Subtilisin_inhibitor-like_sf"/>
</dbReference>
<keyword evidence="3" id="KW-0964">Secreted</keyword>
<sequence length="295" mass="30005">MPYRRMSSFLTAAATTATAATTAVSRLSTATSATTAASRRSATASAASAAVSVVSAAAVLALAAPAAVAAPIPLPHVRSGDGVIGAGHHAPTPKPLPVGRPLPVGHHSAAGHHSTTGHHSAAGHHSTTGHHSAAGHHSTAGQPAPENHHAPVNHAPADHRAPDGHRSPTDHRPPTGQDPDAPYPGVVDHLTVTVHGTGSAGADGTFELYCHPARGNHPHAKEACKKLDGMTRWGRDPFAPVPQGANCTMIYGGPATAHITGTWAGRPVNADFRRTNGCEISRWSSFEPLLPSTGS</sequence>
<keyword evidence="5" id="KW-0722">Serine protease inhibitor</keyword>
<evidence type="ECO:0000256" key="7">
    <source>
        <dbReference type="SAM" id="MobiDB-lite"/>
    </source>
</evidence>
<evidence type="ECO:0000313" key="10">
    <source>
        <dbReference type="EMBL" id="GAO07090.1"/>
    </source>
</evidence>
<keyword evidence="4" id="KW-0646">Protease inhibitor</keyword>
<evidence type="ECO:0000256" key="1">
    <source>
        <dbReference type="ARBA" id="ARBA00004613"/>
    </source>
</evidence>
<comment type="caution">
    <text evidence="10">The sequence shown here is derived from an EMBL/GenBank/DDBJ whole genome shotgun (WGS) entry which is preliminary data.</text>
</comment>
<dbReference type="RefSeq" id="WP_306304252.1">
    <property type="nucleotide sequence ID" value="NZ_BBNO01000002.1"/>
</dbReference>
<keyword evidence="8" id="KW-0732">Signal</keyword>
<proteinExistence type="inferred from homology"/>
<feature type="compositionally biased region" description="Basic and acidic residues" evidence="7">
    <location>
        <begin position="156"/>
        <end position="173"/>
    </location>
</feature>
<organism evidence="10 11">
    <name type="scientific">Streptomyces lydicamycinicus</name>
    <dbReference type="NCBI Taxonomy" id="1546107"/>
    <lineage>
        <taxon>Bacteria</taxon>
        <taxon>Bacillati</taxon>
        <taxon>Actinomycetota</taxon>
        <taxon>Actinomycetes</taxon>
        <taxon>Kitasatosporales</taxon>
        <taxon>Streptomycetaceae</taxon>
        <taxon>Streptomyces</taxon>
    </lineage>
</organism>
<dbReference type="AlphaFoldDB" id="A0A0P4R350"/>
<dbReference type="Gene3D" id="3.30.350.10">
    <property type="entry name" value="Subtilisin inhibitor-like"/>
    <property type="match status" value="1"/>
</dbReference>
<evidence type="ECO:0000256" key="2">
    <source>
        <dbReference type="ARBA" id="ARBA00010472"/>
    </source>
</evidence>
<evidence type="ECO:0000259" key="9">
    <source>
        <dbReference type="Pfam" id="PF00720"/>
    </source>
</evidence>
<reference evidence="10 11" key="2">
    <citation type="journal article" date="2015" name="Stand. Genomic Sci.">
        <title>Draft genome sequence of marine-derived Streptomyces sp. TP-A0598, a producer of anti-MRSA antibiotic lydicamycins.</title>
        <authorList>
            <person name="Komaki H."/>
            <person name="Ichikawa N."/>
            <person name="Hosoyama A."/>
            <person name="Fujita N."/>
            <person name="Igarashi Y."/>
        </authorList>
    </citation>
    <scope>NUCLEOTIDE SEQUENCE [LARGE SCALE GENOMIC DNA]</scope>
    <source>
        <strain evidence="10 11">NBRC 110027</strain>
    </source>
</reference>
<evidence type="ECO:0000256" key="4">
    <source>
        <dbReference type="ARBA" id="ARBA00022690"/>
    </source>
</evidence>
<evidence type="ECO:0000256" key="8">
    <source>
        <dbReference type="SAM" id="SignalP"/>
    </source>
</evidence>
<feature type="region of interest" description="Disordered" evidence="7">
    <location>
        <begin position="83"/>
        <end position="187"/>
    </location>
</feature>
<dbReference type="SUPFAM" id="SSF55399">
    <property type="entry name" value="Subtilisin inhibitor"/>
    <property type="match status" value="1"/>
</dbReference>
<comment type="subcellular location">
    <subcellularLocation>
        <location evidence="1">Secreted</location>
    </subcellularLocation>
</comment>